<dbReference type="GO" id="GO:0048309">
    <property type="term" value="P:endoplasmic reticulum inheritance"/>
    <property type="evidence" value="ECO:0007669"/>
    <property type="project" value="TreeGrafter"/>
</dbReference>
<sequence>MLLFLILGYVFSTLYYTLPLTALPLAFALGEPSLGIHLSFGFFLNALLHSLLYLIWRRSAGLDLLETLGNGILVGLALGSPTTLHWLHWPSELWRYGLEWVTPASLILESTATFIIIDALGRATRGLVAEDIGPSGDDESYQRRLTLLIVASMGYLLPAVYLHRLFTGPDNLLTVETAALVAMAFTSAFVLGLVALVSRRGTVVESAAMLSYTTFGVYFALASTAASTIAHGHQSTSWLGMVKYRAMQVPVGVAKRAFRAVFYPLMTALFPYTQVLAVVGKVYSLSFVASMLYRVVVLVLGSYFMRQFLRTNGRAVTGTVDDSSPSSDDDADFLDALASQGVNFSTDDSTSLLDGVRGHRLKKVARRLADFTRPL</sequence>
<evidence type="ECO:0000313" key="2">
    <source>
        <dbReference type="EMBL" id="KAJ1956210.1"/>
    </source>
</evidence>
<feature type="transmembrane region" description="Helical" evidence="1">
    <location>
        <begin position="282"/>
        <end position="304"/>
    </location>
</feature>
<name>A0A9W8AQL1_9FUNG</name>
<feature type="transmembrane region" description="Helical" evidence="1">
    <location>
        <begin position="68"/>
        <end position="88"/>
    </location>
</feature>
<feature type="transmembrane region" description="Helical" evidence="1">
    <location>
        <begin position="100"/>
        <end position="120"/>
    </location>
</feature>
<evidence type="ECO:0000313" key="3">
    <source>
        <dbReference type="Proteomes" id="UP001150925"/>
    </source>
</evidence>
<dbReference type="PANTHER" id="PTHR31726">
    <property type="entry name" value="PROTEIN ICE2"/>
    <property type="match status" value="1"/>
</dbReference>
<dbReference type="EMBL" id="JANBPY010002167">
    <property type="protein sequence ID" value="KAJ1956210.1"/>
    <property type="molecule type" value="Genomic_DNA"/>
</dbReference>
<keyword evidence="1" id="KW-0812">Transmembrane</keyword>
<dbReference type="OrthoDB" id="5577218at2759"/>
<dbReference type="GO" id="GO:0000921">
    <property type="term" value="P:septin ring assembly"/>
    <property type="evidence" value="ECO:0007669"/>
    <property type="project" value="TreeGrafter"/>
</dbReference>
<organism evidence="2 3">
    <name type="scientific">Dispira parvispora</name>
    <dbReference type="NCBI Taxonomy" id="1520584"/>
    <lineage>
        <taxon>Eukaryota</taxon>
        <taxon>Fungi</taxon>
        <taxon>Fungi incertae sedis</taxon>
        <taxon>Zoopagomycota</taxon>
        <taxon>Kickxellomycotina</taxon>
        <taxon>Dimargaritomycetes</taxon>
        <taxon>Dimargaritales</taxon>
        <taxon>Dimargaritaceae</taxon>
        <taxon>Dispira</taxon>
    </lineage>
</organism>
<dbReference type="PANTHER" id="PTHR31726:SF2">
    <property type="entry name" value="PROTEIN ICE2"/>
    <property type="match status" value="1"/>
</dbReference>
<dbReference type="InterPro" id="IPR013635">
    <property type="entry name" value="Ice2"/>
</dbReference>
<accession>A0A9W8AQL1</accession>
<dbReference type="GO" id="GO:0032541">
    <property type="term" value="C:cortical endoplasmic reticulum"/>
    <property type="evidence" value="ECO:0007669"/>
    <property type="project" value="TreeGrafter"/>
</dbReference>
<dbReference type="GO" id="GO:0097038">
    <property type="term" value="C:perinuclear endoplasmic reticulum"/>
    <property type="evidence" value="ECO:0007669"/>
    <property type="project" value="TreeGrafter"/>
</dbReference>
<dbReference type="GO" id="GO:0005789">
    <property type="term" value="C:endoplasmic reticulum membrane"/>
    <property type="evidence" value="ECO:0007669"/>
    <property type="project" value="TreeGrafter"/>
</dbReference>
<dbReference type="AlphaFoldDB" id="A0A9W8AQL1"/>
<keyword evidence="1" id="KW-1133">Transmembrane helix</keyword>
<keyword evidence="3" id="KW-1185">Reference proteome</keyword>
<reference evidence="2" key="1">
    <citation type="submission" date="2022-07" db="EMBL/GenBank/DDBJ databases">
        <title>Phylogenomic reconstructions and comparative analyses of Kickxellomycotina fungi.</title>
        <authorList>
            <person name="Reynolds N.K."/>
            <person name="Stajich J.E."/>
            <person name="Barry K."/>
            <person name="Grigoriev I.V."/>
            <person name="Crous P."/>
            <person name="Smith M.E."/>
        </authorList>
    </citation>
    <scope>NUCLEOTIDE SEQUENCE</scope>
    <source>
        <strain evidence="2">RSA 1196</strain>
    </source>
</reference>
<evidence type="ECO:0000256" key="1">
    <source>
        <dbReference type="SAM" id="Phobius"/>
    </source>
</evidence>
<keyword evidence="1" id="KW-0472">Membrane</keyword>
<comment type="caution">
    <text evidence="2">The sequence shown here is derived from an EMBL/GenBank/DDBJ whole genome shotgun (WGS) entry which is preliminary data.</text>
</comment>
<feature type="transmembrane region" description="Helical" evidence="1">
    <location>
        <begin position="145"/>
        <end position="166"/>
    </location>
</feature>
<feature type="transmembrane region" description="Helical" evidence="1">
    <location>
        <begin position="36"/>
        <end position="56"/>
    </location>
</feature>
<proteinExistence type="predicted"/>
<feature type="non-terminal residue" evidence="2">
    <location>
        <position position="375"/>
    </location>
</feature>
<protein>
    <submittedName>
        <fullName evidence="2">Uncharacterized protein</fullName>
    </submittedName>
</protein>
<feature type="transmembrane region" description="Helical" evidence="1">
    <location>
        <begin position="209"/>
        <end position="230"/>
    </location>
</feature>
<dbReference type="Pfam" id="PF08426">
    <property type="entry name" value="ICE2"/>
    <property type="match status" value="1"/>
</dbReference>
<gene>
    <name evidence="2" type="ORF">IWQ62_005353</name>
</gene>
<dbReference type="Proteomes" id="UP001150925">
    <property type="component" value="Unassembled WGS sequence"/>
</dbReference>
<feature type="transmembrane region" description="Helical" evidence="1">
    <location>
        <begin position="178"/>
        <end position="197"/>
    </location>
</feature>